<dbReference type="Pfam" id="PF00156">
    <property type="entry name" value="Pribosyltran"/>
    <property type="match status" value="1"/>
</dbReference>
<evidence type="ECO:0000313" key="4">
    <source>
        <dbReference type="Proteomes" id="UP000095094"/>
    </source>
</evidence>
<dbReference type="Gene3D" id="3.40.50.2020">
    <property type="match status" value="1"/>
</dbReference>
<dbReference type="PANTHER" id="PTHR47505">
    <property type="entry name" value="DNA UTILIZATION PROTEIN YHGH"/>
    <property type="match status" value="1"/>
</dbReference>
<dbReference type="GO" id="GO:0016757">
    <property type="term" value="F:glycosyltransferase activity"/>
    <property type="evidence" value="ECO:0007669"/>
    <property type="project" value="UniProtKB-KW"/>
</dbReference>
<dbReference type="RefSeq" id="WP_069661835.1">
    <property type="nucleotide sequence ID" value="NZ_JBHUJJ010000001.1"/>
</dbReference>
<feature type="domain" description="Phosphoribosyltransferase" evidence="2">
    <location>
        <begin position="170"/>
        <end position="226"/>
    </location>
</feature>
<dbReference type="PANTHER" id="PTHR47505:SF1">
    <property type="entry name" value="DNA UTILIZATION PROTEIN YHGH"/>
    <property type="match status" value="1"/>
</dbReference>
<dbReference type="InterPro" id="IPR000836">
    <property type="entry name" value="PRTase_dom"/>
</dbReference>
<dbReference type="OrthoDB" id="9779910at2"/>
<dbReference type="InterPro" id="IPR029057">
    <property type="entry name" value="PRTase-like"/>
</dbReference>
<keyword evidence="4" id="KW-1185">Reference proteome</keyword>
<comment type="similarity">
    <text evidence="1">Belongs to the ComF/GntX family.</text>
</comment>
<accession>A0A1E5H6Q8</accession>
<reference evidence="4" key="1">
    <citation type="submission" date="2016-09" db="EMBL/GenBank/DDBJ databases">
        <authorList>
            <person name="Gulvik C.A."/>
        </authorList>
    </citation>
    <scope>NUCLEOTIDE SEQUENCE [LARGE SCALE GENOMIC DNA]</scope>
    <source>
        <strain evidence="4">LMG 8895</strain>
    </source>
</reference>
<sequence length="228" mass="26786">MKCNYCRKQVSGNLTLAEIFLPKRILTEELCVQCSEQFQLLTNKNCCGGCQRQNVQGYCRDCIKWQSLFPDYDFQHEALFSYNQAMQEWFEEYKFKGNYQLRYSFVSYLQTYFKKKSRFLVIPIPVSKERLKDRGFNQVAGLLDAAGINHESYLVRFSDGLSQVRKNRKERLELEQPFQLTKKGAQSITNKEIILVDDIYTTGRTIFHAAQVILEKKPKKLHTFSLAR</sequence>
<protein>
    <submittedName>
        <fullName evidence="3">Amidophosphoribosyltransferase</fullName>
    </submittedName>
</protein>
<gene>
    <name evidence="3" type="ORF">BCR25_01520</name>
</gene>
<name>A0A1E5H6Q8_9ENTE</name>
<evidence type="ECO:0000256" key="1">
    <source>
        <dbReference type="ARBA" id="ARBA00008007"/>
    </source>
</evidence>
<proteinExistence type="inferred from homology"/>
<evidence type="ECO:0000313" key="3">
    <source>
        <dbReference type="EMBL" id="OEG20525.1"/>
    </source>
</evidence>
<evidence type="ECO:0000259" key="2">
    <source>
        <dbReference type="Pfam" id="PF00156"/>
    </source>
</evidence>
<dbReference type="EMBL" id="MIJY01000001">
    <property type="protein sequence ID" value="OEG20525.1"/>
    <property type="molecule type" value="Genomic_DNA"/>
</dbReference>
<comment type="caution">
    <text evidence="3">The sequence shown here is derived from an EMBL/GenBank/DDBJ whole genome shotgun (WGS) entry which is preliminary data.</text>
</comment>
<dbReference type="CDD" id="cd06223">
    <property type="entry name" value="PRTases_typeI"/>
    <property type="match status" value="1"/>
</dbReference>
<organism evidence="3 4">
    <name type="scientific">Enterococcus termitis</name>
    <dbReference type="NCBI Taxonomy" id="332950"/>
    <lineage>
        <taxon>Bacteria</taxon>
        <taxon>Bacillati</taxon>
        <taxon>Bacillota</taxon>
        <taxon>Bacilli</taxon>
        <taxon>Lactobacillales</taxon>
        <taxon>Enterococcaceae</taxon>
        <taxon>Enterococcus</taxon>
    </lineage>
</organism>
<dbReference type="Proteomes" id="UP000095094">
    <property type="component" value="Unassembled WGS sequence"/>
</dbReference>
<dbReference type="InterPro" id="IPR051910">
    <property type="entry name" value="ComF/GntX_DNA_util-trans"/>
</dbReference>
<dbReference type="AlphaFoldDB" id="A0A1E5H6Q8"/>
<keyword evidence="3" id="KW-0808">Transferase</keyword>
<dbReference type="SUPFAM" id="SSF53271">
    <property type="entry name" value="PRTase-like"/>
    <property type="match status" value="1"/>
</dbReference>
<keyword evidence="3" id="KW-0328">Glycosyltransferase</keyword>